<protein>
    <submittedName>
        <fullName evidence="15">Cytochrome P450</fullName>
    </submittedName>
</protein>
<keyword evidence="7 13" id="KW-0479">Metal-binding</keyword>
<dbReference type="PANTHER" id="PTHR46300">
    <property type="entry name" value="P450, PUTATIVE (EUROFUNG)-RELATED-RELATED"/>
    <property type="match status" value="1"/>
</dbReference>
<dbReference type="GO" id="GO:0004497">
    <property type="term" value="F:monooxygenase activity"/>
    <property type="evidence" value="ECO:0007669"/>
    <property type="project" value="UniProtKB-KW"/>
</dbReference>
<keyword evidence="10 13" id="KW-0408">Iron</keyword>
<dbReference type="GO" id="GO:0016705">
    <property type="term" value="F:oxidoreductase activity, acting on paired donors, with incorporation or reduction of molecular oxygen"/>
    <property type="evidence" value="ECO:0007669"/>
    <property type="project" value="InterPro"/>
</dbReference>
<evidence type="ECO:0000256" key="11">
    <source>
        <dbReference type="ARBA" id="ARBA00023033"/>
    </source>
</evidence>
<dbReference type="InterPro" id="IPR036396">
    <property type="entry name" value="Cyt_P450_sf"/>
</dbReference>
<dbReference type="PANTHER" id="PTHR46300:SF2">
    <property type="entry name" value="CYTOCHROME P450 MONOOXYGENASE ALNH-RELATED"/>
    <property type="match status" value="1"/>
</dbReference>
<keyword evidence="12" id="KW-0472">Membrane</keyword>
<dbReference type="OrthoDB" id="2789670at2759"/>
<dbReference type="InterPro" id="IPR001128">
    <property type="entry name" value="Cyt_P450"/>
</dbReference>
<dbReference type="InterPro" id="IPR050364">
    <property type="entry name" value="Cytochrome_P450_fung"/>
</dbReference>
<gene>
    <name evidence="15" type="ORF">WOLCODRAFT_136424</name>
</gene>
<comment type="similarity">
    <text evidence="4 14">Belongs to the cytochrome P450 family.</text>
</comment>
<accession>A0A2H3JA08</accession>
<evidence type="ECO:0000256" key="7">
    <source>
        <dbReference type="ARBA" id="ARBA00022723"/>
    </source>
</evidence>
<keyword evidence="8" id="KW-1133">Transmembrane helix</keyword>
<dbReference type="InterPro" id="IPR017972">
    <property type="entry name" value="Cyt_P450_CS"/>
</dbReference>
<evidence type="ECO:0000256" key="3">
    <source>
        <dbReference type="ARBA" id="ARBA00005179"/>
    </source>
</evidence>
<evidence type="ECO:0000256" key="6">
    <source>
        <dbReference type="ARBA" id="ARBA00022692"/>
    </source>
</evidence>
<comment type="subcellular location">
    <subcellularLocation>
        <location evidence="2">Membrane</location>
    </subcellularLocation>
</comment>
<keyword evidence="9 14" id="KW-0560">Oxidoreductase</keyword>
<dbReference type="GO" id="GO:0020037">
    <property type="term" value="F:heme binding"/>
    <property type="evidence" value="ECO:0007669"/>
    <property type="project" value="InterPro"/>
</dbReference>
<keyword evidence="11 14" id="KW-0503">Monooxygenase</keyword>
<evidence type="ECO:0000313" key="16">
    <source>
        <dbReference type="Proteomes" id="UP000218811"/>
    </source>
</evidence>
<name>A0A2H3JA08_WOLCO</name>
<evidence type="ECO:0000256" key="12">
    <source>
        <dbReference type="ARBA" id="ARBA00023136"/>
    </source>
</evidence>
<evidence type="ECO:0000256" key="5">
    <source>
        <dbReference type="ARBA" id="ARBA00022617"/>
    </source>
</evidence>
<dbReference type="GO" id="GO:0016020">
    <property type="term" value="C:membrane"/>
    <property type="evidence" value="ECO:0007669"/>
    <property type="project" value="UniProtKB-SubCell"/>
</dbReference>
<dbReference type="OMA" id="PGEHNKI"/>
<proteinExistence type="inferred from homology"/>
<dbReference type="InterPro" id="IPR002401">
    <property type="entry name" value="Cyt_P450_E_grp-I"/>
</dbReference>
<evidence type="ECO:0000256" key="14">
    <source>
        <dbReference type="RuleBase" id="RU000461"/>
    </source>
</evidence>
<dbReference type="Gene3D" id="1.10.630.10">
    <property type="entry name" value="Cytochrome P450"/>
    <property type="match status" value="1"/>
</dbReference>
<sequence>MHQLSMHHQQVMFSKWAQKYGDVIYLQFFHNPVVVLDSTKAANELLEKRSAIYSSRPHATVLVDFMGWDTQTAFMPYGPTWRMHRRWLQNLLQARTISVKFRDLQYREANKLLFRLLQAPDGFLSHIRRFSAEMVMEMAYGHTATTSEDVTFIRGVETLMASLIEAEAPGATMFGLFPSLSRLPKWMPGAGPKRRFAKIRETLDDLMEASKVLVESEKAKGNSKPSFVTPLLEEATKNEPRREELEYQALGAALTLFGATIDTSTSVLSTLILALLLHPAVLRKAQEEIDRVIGTTRLPDFDDRPSLPYIECIVQEIYRWNPPAPLGLLHKSIASDIYRGYYIPKGTTVIANIWSMARDPNLYPDPEVFRPERFLEMDEKTAAAADLRKFVFGFGRRICPGRHLGDSNAWVVTATLIAAFNVQKARDAAGKEITPSVAWRSGVVSHPEAFVCNIRPRSQKASSLILQATSDIVALVEV</sequence>
<dbReference type="GO" id="GO:0005506">
    <property type="term" value="F:iron ion binding"/>
    <property type="evidence" value="ECO:0007669"/>
    <property type="project" value="InterPro"/>
</dbReference>
<dbReference type="PRINTS" id="PR00463">
    <property type="entry name" value="EP450I"/>
</dbReference>
<dbReference type="PROSITE" id="PS00086">
    <property type="entry name" value="CYTOCHROME_P450"/>
    <property type="match status" value="1"/>
</dbReference>
<dbReference type="Proteomes" id="UP000218811">
    <property type="component" value="Unassembled WGS sequence"/>
</dbReference>
<reference evidence="15 16" key="1">
    <citation type="journal article" date="2012" name="Science">
        <title>The Paleozoic origin of enzymatic lignin decomposition reconstructed from 31 fungal genomes.</title>
        <authorList>
            <person name="Floudas D."/>
            <person name="Binder M."/>
            <person name="Riley R."/>
            <person name="Barry K."/>
            <person name="Blanchette R.A."/>
            <person name="Henrissat B."/>
            <person name="Martinez A.T."/>
            <person name="Otillar R."/>
            <person name="Spatafora J.W."/>
            <person name="Yadav J.S."/>
            <person name="Aerts A."/>
            <person name="Benoit I."/>
            <person name="Boyd A."/>
            <person name="Carlson A."/>
            <person name="Copeland A."/>
            <person name="Coutinho P.M."/>
            <person name="de Vries R.P."/>
            <person name="Ferreira P."/>
            <person name="Findley K."/>
            <person name="Foster B."/>
            <person name="Gaskell J."/>
            <person name="Glotzer D."/>
            <person name="Gorecki P."/>
            <person name="Heitman J."/>
            <person name="Hesse C."/>
            <person name="Hori C."/>
            <person name="Igarashi K."/>
            <person name="Jurgens J.A."/>
            <person name="Kallen N."/>
            <person name="Kersten P."/>
            <person name="Kohler A."/>
            <person name="Kuees U."/>
            <person name="Kumar T.K.A."/>
            <person name="Kuo A."/>
            <person name="LaButti K."/>
            <person name="Larrondo L.F."/>
            <person name="Lindquist E."/>
            <person name="Ling A."/>
            <person name="Lombard V."/>
            <person name="Lucas S."/>
            <person name="Lundell T."/>
            <person name="Martin R."/>
            <person name="McLaughlin D.J."/>
            <person name="Morgenstern I."/>
            <person name="Morin E."/>
            <person name="Murat C."/>
            <person name="Nagy L.G."/>
            <person name="Nolan M."/>
            <person name="Ohm R.A."/>
            <person name="Patyshakuliyeva A."/>
            <person name="Rokas A."/>
            <person name="Ruiz-Duenas F.J."/>
            <person name="Sabat G."/>
            <person name="Salamov A."/>
            <person name="Samejima M."/>
            <person name="Schmutz J."/>
            <person name="Slot J.C."/>
            <person name="St John F."/>
            <person name="Stenlid J."/>
            <person name="Sun H."/>
            <person name="Sun S."/>
            <person name="Syed K."/>
            <person name="Tsang A."/>
            <person name="Wiebenga A."/>
            <person name="Young D."/>
            <person name="Pisabarro A."/>
            <person name="Eastwood D.C."/>
            <person name="Martin F."/>
            <person name="Cullen D."/>
            <person name="Grigoriev I.V."/>
            <person name="Hibbett D.S."/>
        </authorList>
    </citation>
    <scope>NUCLEOTIDE SEQUENCE [LARGE SCALE GENOMIC DNA]</scope>
    <source>
        <strain evidence="15 16">MD-104</strain>
    </source>
</reference>
<comment type="pathway">
    <text evidence="3">Secondary metabolite biosynthesis.</text>
</comment>
<evidence type="ECO:0000256" key="13">
    <source>
        <dbReference type="PIRSR" id="PIRSR602401-1"/>
    </source>
</evidence>
<evidence type="ECO:0000256" key="8">
    <source>
        <dbReference type="ARBA" id="ARBA00022989"/>
    </source>
</evidence>
<evidence type="ECO:0000256" key="10">
    <source>
        <dbReference type="ARBA" id="ARBA00023004"/>
    </source>
</evidence>
<keyword evidence="6" id="KW-0812">Transmembrane</keyword>
<evidence type="ECO:0000256" key="4">
    <source>
        <dbReference type="ARBA" id="ARBA00010617"/>
    </source>
</evidence>
<evidence type="ECO:0000256" key="9">
    <source>
        <dbReference type="ARBA" id="ARBA00023002"/>
    </source>
</evidence>
<dbReference type="EMBL" id="KB467942">
    <property type="protein sequence ID" value="PCH38751.1"/>
    <property type="molecule type" value="Genomic_DNA"/>
</dbReference>
<keyword evidence="16" id="KW-1185">Reference proteome</keyword>
<dbReference type="STRING" id="742152.A0A2H3JA08"/>
<evidence type="ECO:0000313" key="15">
    <source>
        <dbReference type="EMBL" id="PCH38751.1"/>
    </source>
</evidence>
<feature type="binding site" description="axial binding residue" evidence="13">
    <location>
        <position position="399"/>
    </location>
    <ligand>
        <name>heme</name>
        <dbReference type="ChEBI" id="CHEBI:30413"/>
    </ligand>
    <ligandPart>
        <name>Fe</name>
        <dbReference type="ChEBI" id="CHEBI:18248"/>
    </ligandPart>
</feature>
<comment type="cofactor">
    <cofactor evidence="1 13">
        <name>heme</name>
        <dbReference type="ChEBI" id="CHEBI:30413"/>
    </cofactor>
</comment>
<dbReference type="AlphaFoldDB" id="A0A2H3JA08"/>
<dbReference type="CDD" id="cd11065">
    <property type="entry name" value="CYP64-like"/>
    <property type="match status" value="1"/>
</dbReference>
<dbReference type="SUPFAM" id="SSF48264">
    <property type="entry name" value="Cytochrome P450"/>
    <property type="match status" value="1"/>
</dbReference>
<organism evidence="15 16">
    <name type="scientific">Wolfiporia cocos (strain MD-104)</name>
    <name type="common">Brown rot fungus</name>
    <dbReference type="NCBI Taxonomy" id="742152"/>
    <lineage>
        <taxon>Eukaryota</taxon>
        <taxon>Fungi</taxon>
        <taxon>Dikarya</taxon>
        <taxon>Basidiomycota</taxon>
        <taxon>Agaricomycotina</taxon>
        <taxon>Agaricomycetes</taxon>
        <taxon>Polyporales</taxon>
        <taxon>Phaeolaceae</taxon>
        <taxon>Wolfiporia</taxon>
    </lineage>
</organism>
<evidence type="ECO:0000256" key="1">
    <source>
        <dbReference type="ARBA" id="ARBA00001971"/>
    </source>
</evidence>
<dbReference type="Pfam" id="PF00067">
    <property type="entry name" value="p450"/>
    <property type="match status" value="1"/>
</dbReference>
<evidence type="ECO:0000256" key="2">
    <source>
        <dbReference type="ARBA" id="ARBA00004370"/>
    </source>
</evidence>
<keyword evidence="5 13" id="KW-0349">Heme</keyword>